<dbReference type="CDD" id="cd05235">
    <property type="entry name" value="SDR_e1"/>
    <property type="match status" value="1"/>
</dbReference>
<dbReference type="Pfam" id="PF00501">
    <property type="entry name" value="AMP-binding"/>
    <property type="match status" value="1"/>
</dbReference>
<dbReference type="InterPro" id="IPR000873">
    <property type="entry name" value="AMP-dep_synth/lig_dom"/>
</dbReference>
<dbReference type="InterPro" id="IPR020845">
    <property type="entry name" value="AMP-binding_CS"/>
</dbReference>
<feature type="domain" description="Thioester reductase (TE)" evidence="6">
    <location>
        <begin position="635"/>
        <end position="871"/>
    </location>
</feature>
<dbReference type="InterPro" id="IPR010080">
    <property type="entry name" value="Thioester_reductase-like_dom"/>
</dbReference>
<accession>A0A4Y4E548</accession>
<dbReference type="Proteomes" id="UP000316659">
    <property type="component" value="Unassembled WGS sequence"/>
</dbReference>
<evidence type="ECO:0000259" key="5">
    <source>
        <dbReference type="Pfam" id="PF00550"/>
    </source>
</evidence>
<protein>
    <recommendedName>
        <fullName evidence="10">Carrier domain-containing protein</fullName>
    </recommendedName>
</protein>
<dbReference type="InterPro" id="IPR036736">
    <property type="entry name" value="ACP-like_sf"/>
</dbReference>
<dbReference type="NCBIfam" id="TIGR01733">
    <property type="entry name" value="AA-adenyl-dom"/>
    <property type="match status" value="1"/>
</dbReference>
<evidence type="ECO:0000313" key="9">
    <source>
        <dbReference type="Proteomes" id="UP000316659"/>
    </source>
</evidence>
<dbReference type="RefSeq" id="WP_170227310.1">
    <property type="nucleotide sequence ID" value="NZ_BJNZ01000017.1"/>
</dbReference>
<dbReference type="NCBIfam" id="TIGR01746">
    <property type="entry name" value="Thioester-redct"/>
    <property type="match status" value="1"/>
</dbReference>
<dbReference type="PANTHER" id="PTHR44845:SF6">
    <property type="entry name" value="BETA-ALANINE-ACTIVATING ENZYME"/>
    <property type="match status" value="1"/>
</dbReference>
<keyword evidence="2" id="KW-0597">Phosphoprotein</keyword>
<name>A0A4Y4E548_CELCE</name>
<evidence type="ECO:0008006" key="10">
    <source>
        <dbReference type="Google" id="ProtNLM"/>
    </source>
</evidence>
<evidence type="ECO:0000256" key="2">
    <source>
        <dbReference type="ARBA" id="ARBA00022553"/>
    </source>
</evidence>
<dbReference type="EMBL" id="BJNZ01000017">
    <property type="protein sequence ID" value="GED10650.1"/>
    <property type="molecule type" value="Genomic_DNA"/>
</dbReference>
<feature type="domain" description="Carrier" evidence="5">
    <location>
        <begin position="528"/>
        <end position="570"/>
    </location>
</feature>
<dbReference type="Gene3D" id="3.40.50.980">
    <property type="match status" value="2"/>
</dbReference>
<dbReference type="InterPro" id="IPR045851">
    <property type="entry name" value="AMP-bd_C_sf"/>
</dbReference>
<dbReference type="InterPro" id="IPR009081">
    <property type="entry name" value="PP-bd_ACP"/>
</dbReference>
<gene>
    <name evidence="8" type="ORF">CCE02nite_26490</name>
</gene>
<dbReference type="Gene3D" id="3.40.50.720">
    <property type="entry name" value="NAD(P)-binding Rossmann-like Domain"/>
    <property type="match status" value="1"/>
</dbReference>
<comment type="caution">
    <text evidence="8">The sequence shown here is derived from an EMBL/GenBank/DDBJ whole genome shotgun (WGS) entry which is preliminary data.</text>
</comment>
<dbReference type="Pfam" id="PF00550">
    <property type="entry name" value="PP-binding"/>
    <property type="match status" value="1"/>
</dbReference>
<dbReference type="InterPro" id="IPR013120">
    <property type="entry name" value="FAR_NAD-bd"/>
</dbReference>
<evidence type="ECO:0000259" key="6">
    <source>
        <dbReference type="Pfam" id="PF07993"/>
    </source>
</evidence>
<dbReference type="PANTHER" id="PTHR44845">
    <property type="entry name" value="CARRIER DOMAIN-CONTAINING PROTEIN"/>
    <property type="match status" value="1"/>
</dbReference>
<feature type="compositionally biased region" description="Basic and acidic residues" evidence="3">
    <location>
        <begin position="480"/>
        <end position="501"/>
    </location>
</feature>
<dbReference type="SUPFAM" id="SSF51735">
    <property type="entry name" value="NAD(P)-binding Rossmann-fold domains"/>
    <property type="match status" value="1"/>
</dbReference>
<dbReference type="InterPro" id="IPR036291">
    <property type="entry name" value="NAD(P)-bd_dom_sf"/>
</dbReference>
<dbReference type="AlphaFoldDB" id="A0A4Y4E548"/>
<dbReference type="Gene3D" id="2.30.38.10">
    <property type="entry name" value="Luciferase, Domain 3"/>
    <property type="match status" value="1"/>
</dbReference>
<evidence type="ECO:0000259" key="4">
    <source>
        <dbReference type="Pfam" id="PF00501"/>
    </source>
</evidence>
<evidence type="ECO:0000259" key="7">
    <source>
        <dbReference type="Pfam" id="PF13193"/>
    </source>
</evidence>
<evidence type="ECO:0000313" key="8">
    <source>
        <dbReference type="EMBL" id="GED10650.1"/>
    </source>
</evidence>
<evidence type="ECO:0000256" key="3">
    <source>
        <dbReference type="SAM" id="MobiDB-lite"/>
    </source>
</evidence>
<dbReference type="Pfam" id="PF13193">
    <property type="entry name" value="AMP-binding_C"/>
    <property type="match status" value="1"/>
</dbReference>
<feature type="domain" description="AMP-dependent synthetase/ligase" evidence="4">
    <location>
        <begin position="11"/>
        <end position="354"/>
    </location>
</feature>
<feature type="region of interest" description="Disordered" evidence="3">
    <location>
        <begin position="480"/>
        <end position="524"/>
    </location>
</feature>
<dbReference type="Pfam" id="PF07993">
    <property type="entry name" value="NAD_binding_4"/>
    <property type="match status" value="1"/>
</dbReference>
<keyword evidence="1" id="KW-0596">Phosphopantetheine</keyword>
<dbReference type="SUPFAM" id="SSF56801">
    <property type="entry name" value="Acetyl-CoA synthetase-like"/>
    <property type="match status" value="1"/>
</dbReference>
<dbReference type="PROSITE" id="PS00455">
    <property type="entry name" value="AMP_BINDING"/>
    <property type="match status" value="1"/>
</dbReference>
<evidence type="ECO:0000256" key="1">
    <source>
        <dbReference type="ARBA" id="ARBA00022450"/>
    </source>
</evidence>
<dbReference type="InterPro" id="IPR010071">
    <property type="entry name" value="AA_adenyl_dom"/>
</dbReference>
<dbReference type="SUPFAM" id="SSF47336">
    <property type="entry name" value="ACP-like"/>
    <property type="match status" value="1"/>
</dbReference>
<proteinExistence type="predicted"/>
<dbReference type="Gene3D" id="3.30.300.30">
    <property type="match status" value="1"/>
</dbReference>
<dbReference type="Gene3D" id="1.10.1200.10">
    <property type="entry name" value="ACP-like"/>
    <property type="match status" value="1"/>
</dbReference>
<dbReference type="InterPro" id="IPR025110">
    <property type="entry name" value="AMP-bd_C"/>
</dbReference>
<organism evidence="8 9">
    <name type="scientific">Cellulosimicrobium cellulans</name>
    <name type="common">Arthrobacter luteus</name>
    <dbReference type="NCBI Taxonomy" id="1710"/>
    <lineage>
        <taxon>Bacteria</taxon>
        <taxon>Bacillati</taxon>
        <taxon>Actinomycetota</taxon>
        <taxon>Actinomycetes</taxon>
        <taxon>Micrococcales</taxon>
        <taxon>Promicromonosporaceae</taxon>
        <taxon>Cellulosimicrobium</taxon>
    </lineage>
</organism>
<reference evidence="8 9" key="1">
    <citation type="submission" date="2019-06" db="EMBL/GenBank/DDBJ databases">
        <title>Whole genome shotgun sequence of Cellulosimicrobium cellulans NBRC 15516.</title>
        <authorList>
            <person name="Hosoyama A."/>
            <person name="Uohara A."/>
            <person name="Ohji S."/>
            <person name="Ichikawa N."/>
        </authorList>
    </citation>
    <scope>NUCLEOTIDE SEQUENCE [LARGE SCALE GENOMIC DNA]</scope>
    <source>
        <strain evidence="8 9">NBRC 15516</strain>
    </source>
</reference>
<feature type="domain" description="AMP-binding enzyme C-terminal" evidence="7">
    <location>
        <begin position="413"/>
        <end position="487"/>
    </location>
</feature>
<sequence>MDDARTLVALFDDRVRTHPSTPAVVEGDRTYSYAELFAASCDVAARLVDGGARRGDVVAVLGPRGFDTLAALVAVLRTGAAYLPLDEATPRDRAATMLGAVGCRLVARTTAATPIVEGDLPVLDVRRPTTASTTTTPTPPGAADGADPLAYVMFTSGSTGTPKAVGIGQRAVRLLATRGGFVDMGPGQRFLHASALAFDASTIEIWTTLLRGGCLVVAEPELLLVPEALERRLRRDAVDTAFFTTSLLHHLARTRPEVFDGLAQVVTGGEALAAGPAAVVAARAGRLVNVYGPTECTAVTTTHVVDPGAQDPVPIGRPVPYARCVVLRPDGTPAVDGEDGELLIGGNGLAVGYLSDPELTARRFVRLAVGSDSETRWYRTGDRVRGRGDGTFEFRGRLDDQVKVRGFRIELGEVEHAVRTVPQVDDVAVVAVGRDADARLVAFVVPAPGAVVDLALVRASTRDRLPAWMMPSSVLLVDERPRTTNGKADRRRLERRARETDLTGPDAATPATGGKSSPEAGDPTPEAVVRAAWTETLGLPGGADVHFFESGGTSLDAARLVARIQAELDLDGASGYPLIKSLLSEPRLGPFTSAVRHVAAHGALVQEASDRWRADVHLSQTAPLGDRPEGRRVLLTGATGFFGSYLLRELLARTGAEVECLVRAPDEEAARRRISAAQARYGHPPLGDAHRVHALPADLSAPRLGLSPDELDALARRTGRIYHSAAQVNFAYPYEWLRATNVDGTRGVAGLALRGGGIPVHYVSTIAVLSGAGSAHVPHVSERDAVEHVERMSMGYPESKWVAERILGLARERGVPVSVYRPYEITGRTTDGAWNTDAAIVAFFKAMAEMGSAPDVDLPLDFVPADHLARALVHLAEHPVDPRGATFHLTNPRYGLLQEMIDRLRAAGHRIETVDYDTWVGRLRELCAASPDHPVVPFLPIFTTVAAARDVTVKELYFEGTFPRFGRENVEAGLAGTGIECPPVDASMLDSYVEWFHRTGWITPATASVAGAST</sequence>